<dbReference type="EMBL" id="MGDD01000253">
    <property type="protein sequence ID" value="OGL43826.1"/>
    <property type="molecule type" value="Genomic_DNA"/>
</dbReference>
<dbReference type="Proteomes" id="UP000179266">
    <property type="component" value="Unassembled WGS sequence"/>
</dbReference>
<dbReference type="AlphaFoldDB" id="A0A1F7RQI6"/>
<reference evidence="1 2" key="1">
    <citation type="journal article" date="2016" name="Nat. Commun.">
        <title>Thousands of microbial genomes shed light on interconnected biogeochemical processes in an aquifer system.</title>
        <authorList>
            <person name="Anantharaman K."/>
            <person name="Brown C.T."/>
            <person name="Hug L.A."/>
            <person name="Sharon I."/>
            <person name="Castelle C.J."/>
            <person name="Probst A.J."/>
            <person name="Thomas B.C."/>
            <person name="Singh A."/>
            <person name="Wilkins M.J."/>
            <person name="Karaoz U."/>
            <person name="Brodie E.L."/>
            <person name="Williams K.H."/>
            <person name="Hubbard S.S."/>
            <person name="Banfield J.F."/>
        </authorList>
    </citation>
    <scope>NUCLEOTIDE SEQUENCE [LARGE SCALE GENOMIC DNA]</scope>
</reference>
<protein>
    <submittedName>
        <fullName evidence="1">Uncharacterized protein</fullName>
    </submittedName>
</protein>
<sequence length="78" mass="9299">MVDRIKFFSILFNHIEYEVDPIQAIQAWEREGDRLPWVSKTQPTANFIKPLRGLTHEHTQLNLHKSKKLLLKNYDKVI</sequence>
<proteinExistence type="predicted"/>
<comment type="caution">
    <text evidence="1">The sequence shown here is derived from an EMBL/GenBank/DDBJ whole genome shotgun (WGS) entry which is preliminary data.</text>
</comment>
<evidence type="ECO:0000313" key="1">
    <source>
        <dbReference type="EMBL" id="OGL43826.1"/>
    </source>
</evidence>
<gene>
    <name evidence="1" type="ORF">A2161_10860</name>
</gene>
<organism evidence="1 2">
    <name type="scientific">Candidatus Schekmanbacteria bacterium RBG_13_48_7</name>
    <dbReference type="NCBI Taxonomy" id="1817878"/>
    <lineage>
        <taxon>Bacteria</taxon>
        <taxon>Candidatus Schekmaniibacteriota</taxon>
    </lineage>
</organism>
<name>A0A1F7RQI6_9BACT</name>
<evidence type="ECO:0000313" key="2">
    <source>
        <dbReference type="Proteomes" id="UP000179266"/>
    </source>
</evidence>
<accession>A0A1F7RQI6</accession>